<reference evidence="2 3" key="1">
    <citation type="submission" date="2024-10" db="EMBL/GenBank/DDBJ databases">
        <title>The Natural Products Discovery Center: Release of the First 8490 Sequenced Strains for Exploring Actinobacteria Biosynthetic Diversity.</title>
        <authorList>
            <person name="Kalkreuter E."/>
            <person name="Kautsar S.A."/>
            <person name="Yang D."/>
            <person name="Bader C.D."/>
            <person name="Teijaro C.N."/>
            <person name="Fluegel L."/>
            <person name="Davis C.M."/>
            <person name="Simpson J.R."/>
            <person name="Lauterbach L."/>
            <person name="Steele A.D."/>
            <person name="Gui C."/>
            <person name="Meng S."/>
            <person name="Li G."/>
            <person name="Viehrig K."/>
            <person name="Ye F."/>
            <person name="Su P."/>
            <person name="Kiefer A.F."/>
            <person name="Nichols A."/>
            <person name="Cepeda A.J."/>
            <person name="Yan W."/>
            <person name="Fan B."/>
            <person name="Jiang Y."/>
            <person name="Adhikari A."/>
            <person name="Zheng C.-J."/>
            <person name="Schuster L."/>
            <person name="Cowan T.M."/>
            <person name="Smanski M.J."/>
            <person name="Chevrette M.G."/>
            <person name="De Carvalho L.P.S."/>
            <person name="Shen B."/>
        </authorList>
    </citation>
    <scope>NUCLEOTIDE SEQUENCE [LARGE SCALE GENOMIC DNA]</scope>
    <source>
        <strain evidence="2 3">NPDC089932</strain>
    </source>
</reference>
<evidence type="ECO:0000313" key="2">
    <source>
        <dbReference type="EMBL" id="MFJ4081460.1"/>
    </source>
</evidence>
<proteinExistence type="predicted"/>
<dbReference type="InterPro" id="IPR005674">
    <property type="entry name" value="CocE/Ser_esterase"/>
</dbReference>
<dbReference type="NCBIfam" id="TIGR00976">
    <property type="entry name" value="CocE_NonD"/>
    <property type="match status" value="1"/>
</dbReference>
<dbReference type="Proteomes" id="UP001617511">
    <property type="component" value="Unassembled WGS sequence"/>
</dbReference>
<organism evidence="2 3">
    <name type="scientific">Streptomyces iakyrus</name>
    <dbReference type="NCBI Taxonomy" id="68219"/>
    <lineage>
        <taxon>Bacteria</taxon>
        <taxon>Bacillati</taxon>
        <taxon>Actinomycetota</taxon>
        <taxon>Actinomycetes</taxon>
        <taxon>Kitasatosporales</taxon>
        <taxon>Streptomycetaceae</taxon>
        <taxon>Streptomyces</taxon>
    </lineage>
</organism>
<keyword evidence="2" id="KW-0378">Hydrolase</keyword>
<sequence length="109" mass="12045">MPQGPLNLTDGIVRCRFHRDAEHPELLTPGEVYEIEVTAPDTANLFAAGHRIRLDISSSNFPRFDVHSNTGEPEATARRTAIATNTVHMDARHPSHLRVWLEGGLSALP</sequence>
<protein>
    <submittedName>
        <fullName evidence="2">CocE/NonD family hydrolase</fullName>
    </submittedName>
</protein>
<accession>A0ABW8FHD5</accession>
<keyword evidence="3" id="KW-1185">Reference proteome</keyword>
<dbReference type="SUPFAM" id="SSF49785">
    <property type="entry name" value="Galactose-binding domain-like"/>
    <property type="match status" value="1"/>
</dbReference>
<dbReference type="Pfam" id="PF08530">
    <property type="entry name" value="PepX_C"/>
    <property type="match status" value="1"/>
</dbReference>
<dbReference type="Gene3D" id="2.60.120.260">
    <property type="entry name" value="Galactose-binding domain-like"/>
    <property type="match status" value="1"/>
</dbReference>
<gene>
    <name evidence="2" type="ORF">ACIP2Z_21200</name>
</gene>
<evidence type="ECO:0000259" key="1">
    <source>
        <dbReference type="Pfam" id="PF08530"/>
    </source>
</evidence>
<evidence type="ECO:0000313" key="3">
    <source>
        <dbReference type="Proteomes" id="UP001617511"/>
    </source>
</evidence>
<dbReference type="EMBL" id="JBIVGG010000009">
    <property type="protein sequence ID" value="MFJ4081460.1"/>
    <property type="molecule type" value="Genomic_DNA"/>
</dbReference>
<name>A0ABW8FHD5_9ACTN</name>
<dbReference type="GO" id="GO:0016787">
    <property type="term" value="F:hydrolase activity"/>
    <property type="evidence" value="ECO:0007669"/>
    <property type="project" value="UniProtKB-KW"/>
</dbReference>
<dbReference type="InterPro" id="IPR008979">
    <property type="entry name" value="Galactose-bd-like_sf"/>
</dbReference>
<feature type="domain" description="Xaa-Pro dipeptidyl-peptidase C-terminal" evidence="1">
    <location>
        <begin position="8"/>
        <end position="97"/>
    </location>
</feature>
<comment type="caution">
    <text evidence="2">The sequence shown here is derived from an EMBL/GenBank/DDBJ whole genome shotgun (WGS) entry which is preliminary data.</text>
</comment>
<dbReference type="RefSeq" id="WP_359635312.1">
    <property type="nucleotide sequence ID" value="NZ_JBEYEN010000008.1"/>
</dbReference>
<dbReference type="InterPro" id="IPR013736">
    <property type="entry name" value="Xaa-Pro_dipept_C"/>
</dbReference>